<feature type="domain" description="Orc1-like AAA ATPase" evidence="2">
    <location>
        <begin position="30"/>
        <end position="200"/>
    </location>
</feature>
<reference evidence="4" key="1">
    <citation type="submission" date="2019-09" db="EMBL/GenBank/DDBJ databases">
        <title>Antimicrobial potential of Antarctic Bacteria.</title>
        <authorList>
            <person name="Benaud N."/>
            <person name="Edwards R.J."/>
            <person name="Ferrari B.C."/>
        </authorList>
    </citation>
    <scope>NUCLEOTIDE SEQUENCE [LARGE SCALE GENOMIC DNA]</scope>
    <source>
        <strain evidence="4">SPB151</strain>
    </source>
</reference>
<evidence type="ECO:0000313" key="4">
    <source>
        <dbReference type="Proteomes" id="UP000515563"/>
    </source>
</evidence>
<keyword evidence="4" id="KW-1185">Reference proteome</keyword>
<sequence>MSQVFGTPRQPAYMITRTDQLGRPISLDRRGPASTSVLFTGGPGMGKSLELDRAQQVAKQNGWTCVRVDASPREPLENRFVRAVSEDLGGLRKKHGFFSLRKLKKTLRDLTQRNRSQQHGAEIRLGVAPVQAVVKKQWEAPGKDGVGSTLNQLADNLGELSAKKGTPVLLMVDNLDVASERDLAALTELSAHLEQGGQQVYLIGAGGEMAATRLLAASGGMSGIGTAVTNRFDVRECGPLADDELRPSVTEPLRQAGVRYEDLAVDTLLKAANGDPGRLQDLAETSLQLAQPAYGITADVAKAATAQVNARSRVFYQAAWNSCSDAEKDLLAKVAVRGASGLSMPAETQAAGPGQWQAVDAARQGLVARGMLRDSGQRVKVADPGLQDWVQTRVGQSAAQSGVALAGTAGPALSQPAANAAESGRHGQRGSSTTRQVGTTTFTVNR</sequence>
<dbReference type="InterPro" id="IPR041664">
    <property type="entry name" value="AAA_16"/>
</dbReference>
<dbReference type="RefSeq" id="WP_185441875.1">
    <property type="nucleotide sequence ID" value="NZ_CP043661.1"/>
</dbReference>
<accession>A0A7G6X119</accession>
<dbReference type="Gene3D" id="3.40.50.300">
    <property type="entry name" value="P-loop containing nucleotide triphosphate hydrolases"/>
    <property type="match status" value="1"/>
</dbReference>
<dbReference type="InterPro" id="IPR027417">
    <property type="entry name" value="P-loop_NTPase"/>
</dbReference>
<keyword evidence="3" id="KW-0067">ATP-binding</keyword>
<dbReference type="EMBL" id="CP043661">
    <property type="protein sequence ID" value="QNE19934.1"/>
    <property type="molecule type" value="Genomic_DNA"/>
</dbReference>
<evidence type="ECO:0000313" key="3">
    <source>
        <dbReference type="EMBL" id="QNE19934.1"/>
    </source>
</evidence>
<dbReference type="AlphaFoldDB" id="A0A7G6X119"/>
<dbReference type="Pfam" id="PF13191">
    <property type="entry name" value="AAA_16"/>
    <property type="match status" value="1"/>
</dbReference>
<dbReference type="GO" id="GO:0005524">
    <property type="term" value="F:ATP binding"/>
    <property type="evidence" value="ECO:0007669"/>
    <property type="project" value="UniProtKB-KW"/>
</dbReference>
<proteinExistence type="predicted"/>
<reference evidence="3 4" key="2">
    <citation type="journal article" date="2020" name="Microbiol. Resour. Announc.">
        <title>Antarctic desert soil bacteria exhibit high novel natural product potential, evaluated through long-read genome sequencing and comparative genomics.</title>
        <authorList>
            <person name="Benaud N."/>
            <person name="Edwards R.J."/>
            <person name="Amos T.G."/>
            <person name="D'Agostino P.M."/>
            <person name="Gutierrez-Chavez C."/>
            <person name="Montgomery K."/>
            <person name="Nicetic I."/>
            <person name="Ferrari B.C."/>
        </authorList>
    </citation>
    <scope>NUCLEOTIDE SEQUENCE [LARGE SCALE GENOMIC DNA]</scope>
    <source>
        <strain evidence="3 4">SPB151</strain>
    </source>
</reference>
<dbReference type="Proteomes" id="UP000515563">
    <property type="component" value="Chromosome"/>
</dbReference>
<organism evidence="3 4">
    <name type="scientific">Kribbella qitaiheensis</name>
    <dbReference type="NCBI Taxonomy" id="1544730"/>
    <lineage>
        <taxon>Bacteria</taxon>
        <taxon>Bacillati</taxon>
        <taxon>Actinomycetota</taxon>
        <taxon>Actinomycetes</taxon>
        <taxon>Propionibacteriales</taxon>
        <taxon>Kribbellaceae</taxon>
        <taxon>Kribbella</taxon>
    </lineage>
</organism>
<dbReference type="SUPFAM" id="SSF52540">
    <property type="entry name" value="P-loop containing nucleoside triphosphate hydrolases"/>
    <property type="match status" value="1"/>
</dbReference>
<evidence type="ECO:0000256" key="1">
    <source>
        <dbReference type="SAM" id="MobiDB-lite"/>
    </source>
</evidence>
<name>A0A7G6X119_9ACTN</name>
<evidence type="ECO:0000259" key="2">
    <source>
        <dbReference type="Pfam" id="PF13191"/>
    </source>
</evidence>
<feature type="region of interest" description="Disordered" evidence="1">
    <location>
        <begin position="407"/>
        <end position="446"/>
    </location>
</feature>
<protein>
    <submittedName>
        <fullName evidence="3">ATP-binding protein</fullName>
    </submittedName>
</protein>
<gene>
    <name evidence="3" type="ORF">F1D05_21000</name>
</gene>
<dbReference type="KEGG" id="kqi:F1D05_21000"/>
<feature type="compositionally biased region" description="Low complexity" evidence="1">
    <location>
        <begin position="429"/>
        <end position="446"/>
    </location>
</feature>
<keyword evidence="3" id="KW-0547">Nucleotide-binding</keyword>